<dbReference type="GO" id="GO:0042121">
    <property type="term" value="P:alginic acid biosynthetic process"/>
    <property type="evidence" value="ECO:0007669"/>
    <property type="project" value="InterPro"/>
</dbReference>
<keyword evidence="3 9" id="KW-1003">Cell membrane</keyword>
<evidence type="ECO:0000256" key="7">
    <source>
        <dbReference type="ARBA" id="ARBA00023136"/>
    </source>
</evidence>
<feature type="transmembrane region" description="Helical" evidence="10">
    <location>
        <begin position="30"/>
        <end position="47"/>
    </location>
</feature>
<keyword evidence="5 10" id="KW-0812">Transmembrane</keyword>
<keyword evidence="4 9" id="KW-0808">Transferase</keyword>
<evidence type="ECO:0000313" key="11">
    <source>
        <dbReference type="EMBL" id="TSJ78327.1"/>
    </source>
</evidence>
<dbReference type="InterPro" id="IPR051085">
    <property type="entry name" value="MB_O-acyltransferase"/>
</dbReference>
<dbReference type="InterPro" id="IPR028362">
    <property type="entry name" value="AlgI"/>
</dbReference>
<feature type="transmembrane region" description="Helical" evidence="10">
    <location>
        <begin position="366"/>
        <end position="387"/>
    </location>
</feature>
<dbReference type="InterPro" id="IPR004299">
    <property type="entry name" value="MBOAT_fam"/>
</dbReference>
<feature type="transmembrane region" description="Helical" evidence="10">
    <location>
        <begin position="6"/>
        <end position="23"/>
    </location>
</feature>
<evidence type="ECO:0000256" key="3">
    <source>
        <dbReference type="ARBA" id="ARBA00022475"/>
    </source>
</evidence>
<feature type="transmembrane region" description="Helical" evidence="10">
    <location>
        <begin position="123"/>
        <end position="144"/>
    </location>
</feature>
<dbReference type="PANTHER" id="PTHR13285">
    <property type="entry name" value="ACYLTRANSFERASE"/>
    <property type="match status" value="1"/>
</dbReference>
<protein>
    <submittedName>
        <fullName evidence="11">MBOAT family protein</fullName>
    </submittedName>
</protein>
<comment type="similarity">
    <text evidence="2 9">Belongs to the membrane-bound acyltransferase family.</text>
</comment>
<evidence type="ECO:0000256" key="9">
    <source>
        <dbReference type="PIRNR" id="PIRNR016636"/>
    </source>
</evidence>
<feature type="transmembrane region" description="Helical" evidence="10">
    <location>
        <begin position="85"/>
        <end position="103"/>
    </location>
</feature>
<keyword evidence="7 9" id="KW-0472">Membrane</keyword>
<dbReference type="AlphaFoldDB" id="A0A556QNY3"/>
<evidence type="ECO:0000256" key="10">
    <source>
        <dbReference type="SAM" id="Phobius"/>
    </source>
</evidence>
<keyword evidence="12" id="KW-1185">Reference proteome</keyword>
<sequence>MLFNSYVFLLLFLPLTLAVYVTLGRLRWRWAMGWLVLVSLGFYAWWSPDPSEAWTPFYLILILASCAGNFWCGRSIAHTSSPRRRFALLSLGVGANLALLAYYKYLGLFATLLNGATGWPHEIPHLVLPLAVSFFTFLQVAYLVDAHRGITKDYNFNDYLLFVTFFPHLIAGPLVHHTELMPQFNAQAARPGRRQFAVGLTLLAVGLFKKVVIADYVARTATPLFDFAASGARPLLFGEAWAAALGYTMQIYFDFSGYSDMAIGIAYFFGIRLPLNFNSPYKATSIVDFWRRWHITLSRFLREYLYFPLGGNRRGPARRYSNLLVTMVLGGLWHGAGVTFFLWGLLHGVYLCVNHGWAAIRERAGWGPLPRGVAIPLTFLAVVMAWVPFRAGSYELSANGSAEAAWKTTHGIYASMVGLNGWESWPAKGAEIVKSSRAWRPLIAAMLIAWLLPNSQRWLGRYSPHYGPAVIAPTERRRMWQWRPTWPWMLLVLGLLYAVGREFNKLSEFIYFQF</sequence>
<evidence type="ECO:0000256" key="2">
    <source>
        <dbReference type="ARBA" id="ARBA00010323"/>
    </source>
</evidence>
<organism evidence="11 12">
    <name type="scientific">Rariglobus hedericola</name>
    <dbReference type="NCBI Taxonomy" id="2597822"/>
    <lineage>
        <taxon>Bacteria</taxon>
        <taxon>Pseudomonadati</taxon>
        <taxon>Verrucomicrobiota</taxon>
        <taxon>Opitutia</taxon>
        <taxon>Opitutales</taxon>
        <taxon>Opitutaceae</taxon>
        <taxon>Rariglobus</taxon>
    </lineage>
</organism>
<feature type="transmembrane region" description="Helical" evidence="10">
    <location>
        <begin position="486"/>
        <end position="504"/>
    </location>
</feature>
<dbReference type="EMBL" id="VMBG01000001">
    <property type="protein sequence ID" value="TSJ78327.1"/>
    <property type="molecule type" value="Genomic_DNA"/>
</dbReference>
<evidence type="ECO:0000256" key="1">
    <source>
        <dbReference type="ARBA" id="ARBA00004651"/>
    </source>
</evidence>
<dbReference type="GO" id="GO:0016746">
    <property type="term" value="F:acyltransferase activity"/>
    <property type="evidence" value="ECO:0007669"/>
    <property type="project" value="UniProtKB-KW"/>
</dbReference>
<dbReference type="RefSeq" id="WP_144228668.1">
    <property type="nucleotide sequence ID" value="NZ_CBCRVV010000003.1"/>
</dbReference>
<evidence type="ECO:0000256" key="5">
    <source>
        <dbReference type="ARBA" id="ARBA00022692"/>
    </source>
</evidence>
<comment type="caution">
    <text evidence="11">The sequence shown here is derived from an EMBL/GenBank/DDBJ whole genome shotgun (WGS) entry which is preliminary data.</text>
</comment>
<dbReference type="GO" id="GO:0005886">
    <property type="term" value="C:plasma membrane"/>
    <property type="evidence" value="ECO:0007669"/>
    <property type="project" value="UniProtKB-SubCell"/>
</dbReference>
<dbReference type="PANTHER" id="PTHR13285:SF23">
    <property type="entry name" value="TEICHOIC ACID D-ALANYLTRANSFERASE"/>
    <property type="match status" value="1"/>
</dbReference>
<proteinExistence type="inferred from homology"/>
<dbReference type="Proteomes" id="UP000315648">
    <property type="component" value="Unassembled WGS sequence"/>
</dbReference>
<accession>A0A556QNY3</accession>
<reference evidence="11 12" key="1">
    <citation type="submission" date="2019-07" db="EMBL/GenBank/DDBJ databases">
        <title>Description of 53C-WASEF.</title>
        <authorList>
            <person name="Pitt A."/>
            <person name="Hahn M.W."/>
        </authorList>
    </citation>
    <scope>NUCLEOTIDE SEQUENCE [LARGE SCALE GENOMIC DNA]</scope>
    <source>
        <strain evidence="11 12">53C-WASEF</strain>
    </source>
</reference>
<evidence type="ECO:0000256" key="4">
    <source>
        <dbReference type="ARBA" id="ARBA00022679"/>
    </source>
</evidence>
<dbReference type="PIRSF" id="PIRSF500217">
    <property type="entry name" value="AlgI"/>
    <property type="match status" value="1"/>
</dbReference>
<gene>
    <name evidence="11" type="ORF">FPL22_03200</name>
</gene>
<comment type="subcellular location">
    <subcellularLocation>
        <location evidence="1">Cell membrane</location>
        <topology evidence="1">Multi-pass membrane protein</topology>
    </subcellularLocation>
</comment>
<feature type="transmembrane region" description="Helical" evidence="10">
    <location>
        <begin position="53"/>
        <end position="73"/>
    </location>
</feature>
<name>A0A556QNY3_9BACT</name>
<evidence type="ECO:0000313" key="12">
    <source>
        <dbReference type="Proteomes" id="UP000315648"/>
    </source>
</evidence>
<feature type="transmembrane region" description="Helical" evidence="10">
    <location>
        <begin position="196"/>
        <end position="218"/>
    </location>
</feature>
<dbReference type="PIRSF" id="PIRSF016636">
    <property type="entry name" value="AlgI_DltB"/>
    <property type="match status" value="1"/>
</dbReference>
<dbReference type="OrthoDB" id="9805788at2"/>
<feature type="transmembrane region" description="Helical" evidence="10">
    <location>
        <begin position="323"/>
        <end position="346"/>
    </location>
</feature>
<dbReference type="InterPro" id="IPR024194">
    <property type="entry name" value="Ac/AlaTfrase_AlgI/DltB"/>
</dbReference>
<dbReference type="Pfam" id="PF03062">
    <property type="entry name" value="MBOAT"/>
    <property type="match status" value="1"/>
</dbReference>
<keyword evidence="8 9" id="KW-0012">Acyltransferase</keyword>
<evidence type="ECO:0000256" key="6">
    <source>
        <dbReference type="ARBA" id="ARBA00022989"/>
    </source>
</evidence>
<keyword evidence="6 10" id="KW-1133">Transmembrane helix</keyword>
<evidence type="ECO:0000256" key="8">
    <source>
        <dbReference type="ARBA" id="ARBA00023315"/>
    </source>
</evidence>